<evidence type="ECO:0008006" key="3">
    <source>
        <dbReference type="Google" id="ProtNLM"/>
    </source>
</evidence>
<reference evidence="1 2" key="1">
    <citation type="submission" date="2018-05" db="EMBL/GenBank/DDBJ databases">
        <title>Draft genome of Methanospirillum lacunae Ki8-1.</title>
        <authorList>
            <person name="Dueholm M.S."/>
            <person name="Nielsen P.H."/>
            <person name="Bakmann L.F."/>
            <person name="Otzen D.E."/>
        </authorList>
    </citation>
    <scope>NUCLEOTIDE SEQUENCE [LARGE SCALE GENOMIC DNA]</scope>
    <source>
        <strain evidence="1 2">Ki8-1</strain>
    </source>
</reference>
<dbReference type="Pfam" id="PF12675">
    <property type="entry name" value="DUF3795"/>
    <property type="match status" value="1"/>
</dbReference>
<evidence type="ECO:0000313" key="1">
    <source>
        <dbReference type="EMBL" id="PWR73747.1"/>
    </source>
</evidence>
<organism evidence="1 2">
    <name type="scientific">Methanospirillum lacunae</name>
    <dbReference type="NCBI Taxonomy" id="668570"/>
    <lineage>
        <taxon>Archaea</taxon>
        <taxon>Methanobacteriati</taxon>
        <taxon>Methanobacteriota</taxon>
        <taxon>Stenosarchaea group</taxon>
        <taxon>Methanomicrobia</taxon>
        <taxon>Methanomicrobiales</taxon>
        <taxon>Methanospirillaceae</taxon>
        <taxon>Methanospirillum</taxon>
    </lineage>
</organism>
<name>A0A2V2NBM4_9EURY</name>
<keyword evidence="2" id="KW-1185">Reference proteome</keyword>
<gene>
    <name evidence="1" type="ORF">DK846_00820</name>
</gene>
<dbReference type="AlphaFoldDB" id="A0A2V2NBM4"/>
<dbReference type="GeneID" id="97549067"/>
<dbReference type="RefSeq" id="WP_109967027.1">
    <property type="nucleotide sequence ID" value="NZ_CP176093.1"/>
</dbReference>
<dbReference type="InterPro" id="IPR024227">
    <property type="entry name" value="DUF3795"/>
</dbReference>
<proteinExistence type="predicted"/>
<dbReference type="Proteomes" id="UP000245657">
    <property type="component" value="Unassembled WGS sequence"/>
</dbReference>
<comment type="caution">
    <text evidence="1">The sequence shown here is derived from an EMBL/GenBank/DDBJ whole genome shotgun (WGS) entry which is preliminary data.</text>
</comment>
<evidence type="ECO:0000313" key="2">
    <source>
        <dbReference type="Proteomes" id="UP000245657"/>
    </source>
</evidence>
<protein>
    <recommendedName>
        <fullName evidence="3">DUF3795 domain-containing protein</fullName>
    </recommendedName>
</protein>
<dbReference type="EMBL" id="QGMY01000002">
    <property type="protein sequence ID" value="PWR73747.1"/>
    <property type="molecule type" value="Genomic_DNA"/>
</dbReference>
<sequence length="184" mass="21346">MKIQYPEVGICGLSCRLCPQYYTEGHSRCGGCKTETRMCVGCPFITCAIKKKGIEFCWDCDEHESCEKWKNHREAGKKADSFKCYQNLEHDIAFIRKNGIDTFEKIQKSRGDLLTRMLDEFNDGRSKSFYCIAATILEIHELEDIMERAKKESGGMDKKSKARVLRDIINKTSEQRGYYLKLRK</sequence>
<accession>A0A2V2NBM4</accession>
<dbReference type="OrthoDB" id="69214at2157"/>